<dbReference type="InterPro" id="IPR027417">
    <property type="entry name" value="P-loop_NTPase"/>
</dbReference>
<dbReference type="GO" id="GO:0016301">
    <property type="term" value="F:kinase activity"/>
    <property type="evidence" value="ECO:0007669"/>
    <property type="project" value="UniProtKB-KW"/>
</dbReference>
<organism evidence="1 2">
    <name type="scientific">Anaerosporobacter mobilis DSM 15930</name>
    <dbReference type="NCBI Taxonomy" id="1120996"/>
    <lineage>
        <taxon>Bacteria</taxon>
        <taxon>Bacillati</taxon>
        <taxon>Bacillota</taxon>
        <taxon>Clostridia</taxon>
        <taxon>Lachnospirales</taxon>
        <taxon>Lachnospiraceae</taxon>
        <taxon>Anaerosporobacter</taxon>
    </lineage>
</organism>
<accession>A0A1M7MYM0</accession>
<dbReference type="AlphaFoldDB" id="A0A1M7MYM0"/>
<name>A0A1M7MYM0_9FIRM</name>
<evidence type="ECO:0000313" key="1">
    <source>
        <dbReference type="EMBL" id="SHM95751.1"/>
    </source>
</evidence>
<proteinExistence type="predicted"/>
<dbReference type="Proteomes" id="UP000184038">
    <property type="component" value="Unassembled WGS sequence"/>
</dbReference>
<dbReference type="Gene3D" id="3.40.50.300">
    <property type="entry name" value="P-loop containing nucleotide triphosphate hydrolases"/>
    <property type="match status" value="1"/>
</dbReference>
<gene>
    <name evidence="1" type="ORF">SAMN02746066_04092</name>
</gene>
<dbReference type="STRING" id="1120996.SAMN02746066_04092"/>
<keyword evidence="1" id="KW-0808">Transferase</keyword>
<keyword evidence="2" id="KW-1185">Reference proteome</keyword>
<dbReference type="SUPFAM" id="SSF52540">
    <property type="entry name" value="P-loop containing nucleoside triphosphate hydrolases"/>
    <property type="match status" value="1"/>
</dbReference>
<dbReference type="EMBL" id="FRCP01000023">
    <property type="protein sequence ID" value="SHM95751.1"/>
    <property type="molecule type" value="Genomic_DNA"/>
</dbReference>
<dbReference type="OrthoDB" id="1850524at2"/>
<dbReference type="RefSeq" id="WP_073290838.1">
    <property type="nucleotide sequence ID" value="NZ_FRCP01000023.1"/>
</dbReference>
<protein>
    <submittedName>
        <fullName evidence="1">Adenylate kinase</fullName>
    </submittedName>
</protein>
<dbReference type="Pfam" id="PF13207">
    <property type="entry name" value="AAA_17"/>
    <property type="match status" value="1"/>
</dbReference>
<keyword evidence="1" id="KW-0418">Kinase</keyword>
<sequence length="175" mass="20394">MRQVIMIGGIHGVGKSYLCKKLKDLHICGVYSASNLMRDYVGQKVDESKQVKNIEENQNILINAIDEYVKNERLIILDGHFCLMNQQKEIIEIPLDTFSKLNIKAIVVLIDDENNIIKRISERDRINYSFDYIENFQRKEVEHAIKIAEKLKAEFLLFNINDDIKKIVNLIQQIS</sequence>
<reference evidence="1 2" key="1">
    <citation type="submission" date="2016-11" db="EMBL/GenBank/DDBJ databases">
        <authorList>
            <person name="Jaros S."/>
            <person name="Januszkiewicz K."/>
            <person name="Wedrychowicz H."/>
        </authorList>
    </citation>
    <scope>NUCLEOTIDE SEQUENCE [LARGE SCALE GENOMIC DNA]</scope>
    <source>
        <strain evidence="1 2">DSM 15930</strain>
    </source>
</reference>
<evidence type="ECO:0000313" key="2">
    <source>
        <dbReference type="Proteomes" id="UP000184038"/>
    </source>
</evidence>